<dbReference type="KEGG" id="btw:BF38_5836"/>
<reference evidence="1 4" key="1">
    <citation type="journal article" date="2015" name="Genome Announc.">
        <title>Complete genome sequences for 35 biothreat assay-relevant bacillus species.</title>
        <authorList>
            <person name="Johnson S.L."/>
            <person name="Daligault H.E."/>
            <person name="Davenport K.W."/>
            <person name="Jaissle J."/>
            <person name="Frey K.G."/>
            <person name="Ladner J.T."/>
            <person name="Broomall S.M."/>
            <person name="Bishop-Lilly K.A."/>
            <person name="Bruce D.C."/>
            <person name="Gibbons H.S."/>
            <person name="Coyne S.R."/>
            <person name="Lo C.C."/>
            <person name="Meincke L."/>
            <person name="Munk A.C."/>
            <person name="Koroleva G.I."/>
            <person name="Rosenzweig C.N."/>
            <person name="Palacios G.F."/>
            <person name="Redden C.L."/>
            <person name="Minogue T.D."/>
            <person name="Chain P.S."/>
        </authorList>
    </citation>
    <scope>NUCLEOTIDE SEQUENCE [LARGE SCALE GENOMIC DNA]</scope>
    <source>
        <strain evidence="1 4">HD1011</strain>
        <plasmid evidence="1 4">2</plasmid>
    </source>
</reference>
<dbReference type="Proteomes" id="UP000031876">
    <property type="component" value="Plasmid 2"/>
</dbReference>
<reference evidence="3 5" key="3">
    <citation type="submission" date="2020-05" db="EMBL/GenBank/DDBJ databases">
        <title>FDA dAtabase for Regulatory Grade micrObial Sequences (FDA-ARGOS): Supporting development and validation of Infectious Disease Dx tests.</title>
        <authorList>
            <person name="Nelson B."/>
            <person name="Plummer A."/>
            <person name="Tallon L."/>
            <person name="Sadzewicz L."/>
            <person name="Zhao X."/>
            <person name="Vavikolanu K."/>
            <person name="Mehta A."/>
            <person name="Aluvathingal J."/>
            <person name="Nadendla S."/>
            <person name="Myers T."/>
            <person name="Yan Y."/>
            <person name="Sichtig H."/>
        </authorList>
    </citation>
    <scope>NUCLEOTIDE SEQUENCE [LARGE SCALE GENOMIC DNA]</scope>
    <source>
        <strain evidence="3 5">FDAARGOS_795</strain>
        <plasmid evidence="3 5">unnamed3</plasmid>
    </source>
</reference>
<dbReference type="EMBL" id="CP009334">
    <property type="protein sequence ID" value="AJG73838.1"/>
    <property type="molecule type" value="Genomic_DNA"/>
</dbReference>
<dbReference type="RefSeq" id="WP_000389021.1">
    <property type="nucleotide sequence ID" value="NZ_CP009334.1"/>
</dbReference>
<sequence>MECPYCKGSLDYNTTWYTGLYGREDYQERGIEYKCPNWQGFNDEKERQAYIERNNIVVGKDQEFETVEDVICKSHEECNGDFYTDGSEELIEGNPC</sequence>
<evidence type="ECO:0000313" key="4">
    <source>
        <dbReference type="Proteomes" id="UP000031876"/>
    </source>
</evidence>
<dbReference type="Proteomes" id="UP000501107">
    <property type="component" value="Plasmid unnamed3"/>
</dbReference>
<dbReference type="EMBL" id="CP053979">
    <property type="protein sequence ID" value="QKH22725.1"/>
    <property type="molecule type" value="Genomic_DNA"/>
</dbReference>
<dbReference type="AlphaFoldDB" id="A0A0B5NNZ0"/>
<evidence type="ECO:0000313" key="3">
    <source>
        <dbReference type="EMBL" id="QKH22725.1"/>
    </source>
</evidence>
<name>A0A0B5NNZ0_BACTU</name>
<reference evidence="2" key="2">
    <citation type="submission" date="2019-07" db="EMBL/GenBank/DDBJ databases">
        <title>Phylogenomic Reclassification of ATCC Bacillus Strains and Various Taxa within the Genus Bacillus.</title>
        <authorList>
            <person name="Riojas M.A."/>
            <person name="Frank A.M."/>
            <person name="Fenn S.L."/>
            <person name="King S.P."/>
            <person name="Brower S.M."/>
            <person name="Hazbon M.H."/>
        </authorList>
    </citation>
    <scope>NUCLEOTIDE SEQUENCE</scope>
    <source>
        <strain evidence="2">ATCC 35646</strain>
    </source>
</reference>
<dbReference type="Proteomes" id="UP001181533">
    <property type="component" value="Unassembled WGS sequence"/>
</dbReference>
<accession>A0A0B5NNZ0</accession>
<gene>
    <name evidence="1" type="ORF">BF38_5836</name>
    <name evidence="2" type="ORF">FO599_01700</name>
    <name evidence="3" type="ORF">FOC89_01695</name>
</gene>
<evidence type="ECO:0000313" key="2">
    <source>
        <dbReference type="EMBL" id="MDR4174845.1"/>
    </source>
</evidence>
<proteinExistence type="predicted"/>
<evidence type="ECO:0000313" key="5">
    <source>
        <dbReference type="Proteomes" id="UP000501107"/>
    </source>
</evidence>
<keyword evidence="3" id="KW-0614">Plasmid</keyword>
<geneLocation type="plasmid" evidence="3 5">
    <name>unnamed3</name>
</geneLocation>
<organism evidence="3 5">
    <name type="scientific">Bacillus thuringiensis</name>
    <dbReference type="NCBI Taxonomy" id="1428"/>
    <lineage>
        <taxon>Bacteria</taxon>
        <taxon>Bacillati</taxon>
        <taxon>Bacillota</taxon>
        <taxon>Bacilli</taxon>
        <taxon>Bacillales</taxon>
        <taxon>Bacillaceae</taxon>
        <taxon>Bacillus</taxon>
        <taxon>Bacillus cereus group</taxon>
    </lineage>
</organism>
<dbReference type="EMBL" id="VKQN01000001">
    <property type="protein sequence ID" value="MDR4174845.1"/>
    <property type="molecule type" value="Genomic_DNA"/>
</dbReference>
<evidence type="ECO:0000313" key="1">
    <source>
        <dbReference type="EMBL" id="AJG73838.1"/>
    </source>
</evidence>
<protein>
    <submittedName>
        <fullName evidence="3">Uncharacterized protein</fullName>
    </submittedName>
</protein>
<geneLocation type="plasmid" evidence="1 4">
    <name>2</name>
</geneLocation>